<dbReference type="GO" id="GO:0016605">
    <property type="term" value="C:PML body"/>
    <property type="evidence" value="ECO:0007669"/>
    <property type="project" value="Ensembl"/>
</dbReference>
<dbReference type="PANTHER" id="PTHR11849:SF170">
    <property type="entry name" value="ETS-RELATED TRANSCRIPTION FACTOR ELF-4"/>
    <property type="match status" value="1"/>
</dbReference>
<reference evidence="12" key="2">
    <citation type="submission" date="2025-08" db="UniProtKB">
        <authorList>
            <consortium name="Ensembl"/>
        </authorList>
    </citation>
    <scope>IDENTIFICATION</scope>
</reference>
<reference evidence="12" key="3">
    <citation type="submission" date="2025-09" db="UniProtKB">
        <authorList>
            <consortium name="Ensembl"/>
        </authorList>
    </citation>
    <scope>IDENTIFICATION</scope>
</reference>
<dbReference type="GO" id="GO:0001866">
    <property type="term" value="P:NK T cell proliferation"/>
    <property type="evidence" value="ECO:0007669"/>
    <property type="project" value="Ensembl"/>
</dbReference>
<evidence type="ECO:0000256" key="4">
    <source>
        <dbReference type="ARBA" id="ARBA00023015"/>
    </source>
</evidence>
<keyword evidence="13" id="KW-1185">Reference proteome</keyword>
<reference evidence="12 13" key="1">
    <citation type="submission" date="2012-03" db="EMBL/GenBank/DDBJ databases">
        <title>Whole Genome Assembly of Papio anubis.</title>
        <authorList>
            <person name="Liu Y.L."/>
            <person name="Abraham K.A."/>
            <person name="Akbar H.A."/>
            <person name="Ali S.A."/>
            <person name="Anosike U.A."/>
            <person name="Aqrawi P.A."/>
            <person name="Arias F.A."/>
            <person name="Attaway T.A."/>
            <person name="Awwad R.A."/>
            <person name="Babu C.B."/>
            <person name="Bandaranaike D.B."/>
            <person name="Battles P.B."/>
            <person name="Bell A.B."/>
            <person name="Beltran B.B."/>
            <person name="Berhane-Mersha D.B."/>
            <person name="Bess C.B."/>
            <person name="Bickham C.B."/>
            <person name="Bolden T.B."/>
            <person name="Carter K.C."/>
            <person name="Chau D.C."/>
            <person name="Chavez A.C."/>
            <person name="Clerc-Blankenburg K.C."/>
            <person name="Coyle M.C."/>
            <person name="Dao M.D."/>
            <person name="Davila M.L.D."/>
            <person name="Davy-Carroll L.D."/>
            <person name="Denson S.D."/>
            <person name="Dinh H.D."/>
            <person name="Fernandez S.F."/>
            <person name="Fernando P.F."/>
            <person name="Forbes L.F."/>
            <person name="Francis C.F."/>
            <person name="Francisco L.F."/>
            <person name="Fu Q.F."/>
            <person name="Garcia-Iii R.G."/>
            <person name="Garrett T.G."/>
            <person name="Gross S.G."/>
            <person name="Gubbala S.G."/>
            <person name="Hirani K.H."/>
            <person name="Hogues M.H."/>
            <person name="Hollins B.H."/>
            <person name="Jackson L.J."/>
            <person name="Javaid M.J."/>
            <person name="Jhangiani S.J."/>
            <person name="Johnson A.J."/>
            <person name="Johnson B.J."/>
            <person name="Jones J.J."/>
            <person name="Joshi V.J."/>
            <person name="Kalu J.K."/>
            <person name="Khan N.K."/>
            <person name="Korchina V.K."/>
            <person name="Kovar C.K."/>
            <person name="Lago L.L."/>
            <person name="Lara F.L."/>
            <person name="Le T.-K.L."/>
            <person name="Lee S.L."/>
            <person name="Legall-Iii F.L."/>
            <person name="Lemon S.L."/>
            <person name="Liu J.L."/>
            <person name="Liu Y.-S.L."/>
            <person name="Liyanage D.L."/>
            <person name="Lopez J.L."/>
            <person name="Lorensuhewa L.L."/>
            <person name="Mata R.M."/>
            <person name="Mathew T.M."/>
            <person name="Mercado C.M."/>
            <person name="Mercado I.M."/>
            <person name="Morales K.M."/>
            <person name="Morgan M.M."/>
            <person name="Munidasa M.M."/>
            <person name="Ngo D.N."/>
            <person name="Nguyen L.N."/>
            <person name="Nguyen T.N."/>
            <person name="Nguyen N.N."/>
            <person name="Obregon M.O."/>
            <person name="Okwuonu G.O."/>
            <person name="Ongeri F.O."/>
            <person name="Onwere C.O."/>
            <person name="Osifeso I.O."/>
            <person name="Parra A.P."/>
            <person name="Patil S.P."/>
            <person name="Perez A.P."/>
            <person name="Perez Y.P."/>
            <person name="Pham C.P."/>
            <person name="Pu L.-L.P."/>
            <person name="Puazo M.P."/>
            <person name="Quiroz J.Q."/>
            <person name="Rouhana J.R."/>
            <person name="Ruiz M.R."/>
            <person name="Ruiz S.-J.R."/>
            <person name="Saada N.S."/>
            <person name="Santibanez J.S."/>
            <person name="Scheel M.S."/>
            <person name="Schneider B.S."/>
            <person name="Simmons D.S."/>
            <person name="Sisson I.S."/>
            <person name="Tang L.-Y.T."/>
            <person name="Thornton R.T."/>
            <person name="Tisius J.T."/>
            <person name="Toledanes G.T."/>
            <person name="Trejos Z.T."/>
            <person name="Usmani K.U."/>
            <person name="Varghese R.V."/>
            <person name="Vattathil S.V."/>
            <person name="Vee V.V."/>
            <person name="Walker D.W."/>
            <person name="Weissenberger G.W."/>
            <person name="White C.W."/>
            <person name="Williams A.W."/>
            <person name="Woodworth J.W."/>
            <person name="Wright R.W."/>
            <person name="Zhu Y.Z."/>
            <person name="Han Y.H."/>
            <person name="Newsham I.N."/>
            <person name="Nazareth L.N."/>
            <person name="Worley K.W."/>
            <person name="Muzny D.M."/>
            <person name="Rogers J.R."/>
            <person name="Gibbs R.G."/>
        </authorList>
    </citation>
    <scope>NUCLEOTIDE SEQUENCE [LARGE SCALE GENOMIC DNA]</scope>
</reference>
<dbReference type="Pfam" id="PF00178">
    <property type="entry name" value="Ets"/>
    <property type="match status" value="1"/>
</dbReference>
<feature type="compositionally biased region" description="Low complexity" evidence="10">
    <location>
        <begin position="742"/>
        <end position="757"/>
    </location>
</feature>
<dbReference type="GO" id="GO:0001787">
    <property type="term" value="P:natural killer cell proliferation"/>
    <property type="evidence" value="ECO:0007669"/>
    <property type="project" value="Ensembl"/>
</dbReference>
<name>A0A8I5NXW1_PAPAN</name>
<dbReference type="InterPro" id="IPR046328">
    <property type="entry name" value="ETS_fam"/>
</dbReference>
<dbReference type="GeneTree" id="ENSGT00940000161870"/>
<dbReference type="OMA" id="DDQEGHC"/>
<evidence type="ECO:0000256" key="6">
    <source>
        <dbReference type="ARBA" id="ARBA00023159"/>
    </source>
</evidence>
<dbReference type="PRINTS" id="PR00454">
    <property type="entry name" value="ETSDOMAIN"/>
</dbReference>
<feature type="compositionally biased region" description="Polar residues" evidence="10">
    <location>
        <begin position="821"/>
        <end position="840"/>
    </location>
</feature>
<proteinExistence type="inferred from homology"/>
<keyword evidence="5 9" id="KW-0238">DNA-binding</keyword>
<feature type="domain" description="ETS" evidence="11">
    <location>
        <begin position="448"/>
        <end position="530"/>
    </location>
</feature>
<dbReference type="Gene3D" id="1.10.10.10">
    <property type="entry name" value="Winged helix-like DNA-binding domain superfamily/Winged helix DNA-binding domain"/>
    <property type="match status" value="1"/>
</dbReference>
<feature type="region of interest" description="Disordered" evidence="10">
    <location>
        <begin position="732"/>
        <end position="758"/>
    </location>
</feature>
<feature type="region of interest" description="Disordered" evidence="10">
    <location>
        <begin position="541"/>
        <end position="593"/>
    </location>
</feature>
<dbReference type="GO" id="GO:0032720">
    <property type="term" value="P:negative regulation of tumor necrosis factor production"/>
    <property type="evidence" value="ECO:0007669"/>
    <property type="project" value="Ensembl"/>
</dbReference>
<dbReference type="PROSITE" id="PS00346">
    <property type="entry name" value="ETS_DOMAIN_2"/>
    <property type="match status" value="1"/>
</dbReference>
<comment type="similarity">
    <text evidence="2 9">Belongs to the ETS family.</text>
</comment>
<dbReference type="InterPro" id="IPR036390">
    <property type="entry name" value="WH_DNA-bd_sf"/>
</dbReference>
<dbReference type="AlphaFoldDB" id="A0A8I5NXW1"/>
<dbReference type="PROSITE" id="PS00345">
    <property type="entry name" value="ETS_DOMAIN_1"/>
    <property type="match status" value="1"/>
</dbReference>
<protein>
    <submittedName>
        <fullName evidence="12">E74 like ETS transcription factor 4</fullName>
    </submittedName>
</protein>
<evidence type="ECO:0000256" key="10">
    <source>
        <dbReference type="SAM" id="MobiDB-lite"/>
    </source>
</evidence>
<sequence length="902" mass="95027">MWSAGLGPKASSKSPLAPAEGAGRNLPESAGKGFLCGALCGGFAPGRVPNEQRAPGPAGKKQSRGCPPGPRGTTRALRAPCLVVPRARASREGKERPRGPLARLPLPCWRPRRAGRGGGALFPPRCLVPPSFPPPPRPPAVPPVGPSLRLFPPSRPASFAPAPAAACGDVCVSSAISPFARSFRCRSAPARAPSPGAPAAPCLGQALPGVRPATRALHPAPRPVLSGAPPSHLVFASLPPTCHWRRDVWESPAPRPPGPACPGAELEDPSVFPAVIVEQVPYPDLLHLYSGLELDDHNGIITDGTLCMTQDQILEGSFLLTDDNEATSHTMSTTEVLLNMESPSDILDEKQIFNTSEMLPDSDPAPAVTLPNYLFPASEPDALNRAGDTSDQEGHSLEEKASREESAKKTGKSKKRIRKTKGNRSTSPVTDPSIPIRKKSKDGKGSTIYLWEFLLALLQDRNTCPKYIKWTQREKGIFKLVDSKAVSKLWGKQKNKPDMNYETMGRALRYYYQRGILAKVEGQRLVYQFKEMPKDLVVIEDEDESSEATAAPPQASTASVASASTTRRTSSRVSSRSAPQVKGSSSWEKPKIQHVGLQPSASLELGLSLDEEIPTTSTMLVSPAEGQVKLTKAVSATSVPSNIHLGVAPVGSGSALTLQTIPLTTVLTNGPPANTTAPTQLVLQSVPAASTFKDTFTLQASFPLNASFQDSQVAAPGAPLILSGLPQLLAGANRPTNPAPPTVTGAGPAGPSSQPPGTVIAAFIRTSGTTAAPGVKEGPLRPSSYVQGMVTGAPMEGLLVPEETLRELLRDQAHLQPLPTQVVSRGSHNPSLLGNQTLSPPSRPTVGLTPVAELELSSGPGSLLMAEPSVTTSGSLLTRSPTPAPFSPFNPTSLIKMEPHDI</sequence>
<keyword evidence="8 9" id="KW-0539">Nucleus</keyword>
<keyword evidence="6" id="KW-0010">Activator</keyword>
<evidence type="ECO:0000313" key="13">
    <source>
        <dbReference type="Proteomes" id="UP000028761"/>
    </source>
</evidence>
<organism evidence="12 13">
    <name type="scientific">Papio anubis</name>
    <name type="common">Olive baboon</name>
    <dbReference type="NCBI Taxonomy" id="9555"/>
    <lineage>
        <taxon>Eukaryota</taxon>
        <taxon>Metazoa</taxon>
        <taxon>Chordata</taxon>
        <taxon>Craniata</taxon>
        <taxon>Vertebrata</taxon>
        <taxon>Euteleostomi</taxon>
        <taxon>Mammalia</taxon>
        <taxon>Eutheria</taxon>
        <taxon>Euarchontoglires</taxon>
        <taxon>Primates</taxon>
        <taxon>Haplorrhini</taxon>
        <taxon>Catarrhini</taxon>
        <taxon>Cercopithecidae</taxon>
        <taxon>Cercopithecinae</taxon>
        <taxon>Papio</taxon>
    </lineage>
</organism>
<dbReference type="SUPFAM" id="SSF46785">
    <property type="entry name" value="Winged helix' DNA-binding domain"/>
    <property type="match status" value="1"/>
</dbReference>
<dbReference type="PANTHER" id="PTHR11849">
    <property type="entry name" value="ETS"/>
    <property type="match status" value="1"/>
</dbReference>
<keyword evidence="4" id="KW-0805">Transcription regulation</keyword>
<dbReference type="GO" id="GO:0032715">
    <property type="term" value="P:negative regulation of interleukin-6 production"/>
    <property type="evidence" value="ECO:0007669"/>
    <property type="project" value="Ensembl"/>
</dbReference>
<dbReference type="Pfam" id="PF12310">
    <property type="entry name" value="Elf-1_N"/>
    <property type="match status" value="1"/>
</dbReference>
<feature type="compositionally biased region" description="Basic and acidic residues" evidence="10">
    <location>
        <begin position="392"/>
        <end position="408"/>
    </location>
</feature>
<dbReference type="FunFam" id="1.10.10.10:FF:000066">
    <property type="entry name" value="ETS-related transcription factor Elf-2 isoform X1"/>
    <property type="match status" value="1"/>
</dbReference>
<dbReference type="Proteomes" id="UP000028761">
    <property type="component" value="Chromosome X"/>
</dbReference>
<dbReference type="Ensembl" id="ENSPANT00000069546.1">
    <property type="protein sequence ID" value="ENSPANP00000059847.1"/>
    <property type="gene ID" value="ENSPANG00000011469.4"/>
</dbReference>
<evidence type="ECO:0000256" key="2">
    <source>
        <dbReference type="ARBA" id="ARBA00005562"/>
    </source>
</evidence>
<feature type="region of interest" description="Disordered" evidence="10">
    <location>
        <begin position="873"/>
        <end position="892"/>
    </location>
</feature>
<evidence type="ECO:0000256" key="3">
    <source>
        <dbReference type="ARBA" id="ARBA00022553"/>
    </source>
</evidence>
<feature type="region of interest" description="Disordered" evidence="10">
    <location>
        <begin position="46"/>
        <end position="80"/>
    </location>
</feature>
<evidence type="ECO:0000256" key="9">
    <source>
        <dbReference type="RuleBase" id="RU004019"/>
    </source>
</evidence>
<feature type="region of interest" description="Disordered" evidence="10">
    <location>
        <begin position="1"/>
        <end position="27"/>
    </location>
</feature>
<dbReference type="GO" id="GO:0000978">
    <property type="term" value="F:RNA polymerase II cis-regulatory region sequence-specific DNA binding"/>
    <property type="evidence" value="ECO:0007669"/>
    <property type="project" value="Ensembl"/>
</dbReference>
<dbReference type="GO" id="GO:0050728">
    <property type="term" value="P:negative regulation of inflammatory response"/>
    <property type="evidence" value="ECO:0007669"/>
    <property type="project" value="Ensembl"/>
</dbReference>
<dbReference type="GO" id="GO:0032691">
    <property type="term" value="P:negative regulation of interleukin-1 beta production"/>
    <property type="evidence" value="ECO:0007669"/>
    <property type="project" value="Ensembl"/>
</dbReference>
<dbReference type="PROSITE" id="PS50061">
    <property type="entry name" value="ETS_DOMAIN_3"/>
    <property type="match status" value="1"/>
</dbReference>
<dbReference type="InterPro" id="IPR022084">
    <property type="entry name" value="TF_Elf_N"/>
</dbReference>
<feature type="compositionally biased region" description="Low complexity" evidence="10">
    <location>
        <begin position="547"/>
        <end position="581"/>
    </location>
</feature>
<evidence type="ECO:0000256" key="5">
    <source>
        <dbReference type="ARBA" id="ARBA00023125"/>
    </source>
</evidence>
<evidence type="ECO:0000256" key="8">
    <source>
        <dbReference type="ARBA" id="ARBA00023242"/>
    </source>
</evidence>
<evidence type="ECO:0000259" key="11">
    <source>
        <dbReference type="PROSITE" id="PS50061"/>
    </source>
</evidence>
<keyword evidence="7" id="KW-0804">Transcription</keyword>
<dbReference type="SMART" id="SM00413">
    <property type="entry name" value="ETS"/>
    <property type="match status" value="1"/>
</dbReference>
<dbReference type="GO" id="GO:0030154">
    <property type="term" value="P:cell differentiation"/>
    <property type="evidence" value="ECO:0007669"/>
    <property type="project" value="TreeGrafter"/>
</dbReference>
<comment type="subcellular location">
    <subcellularLocation>
        <location evidence="1 9">Nucleus</location>
    </subcellularLocation>
</comment>
<evidence type="ECO:0000256" key="7">
    <source>
        <dbReference type="ARBA" id="ARBA00023163"/>
    </source>
</evidence>
<feature type="region of interest" description="Disordered" evidence="10">
    <location>
        <begin position="821"/>
        <end position="843"/>
    </location>
</feature>
<keyword evidence="3" id="KW-0597">Phosphoprotein</keyword>
<dbReference type="InterPro" id="IPR036388">
    <property type="entry name" value="WH-like_DNA-bd_sf"/>
</dbReference>
<feature type="compositionally biased region" description="Basic residues" evidence="10">
    <location>
        <begin position="409"/>
        <end position="422"/>
    </location>
</feature>
<dbReference type="GO" id="GO:0001228">
    <property type="term" value="F:DNA-binding transcription activator activity, RNA polymerase II-specific"/>
    <property type="evidence" value="ECO:0007669"/>
    <property type="project" value="Ensembl"/>
</dbReference>
<evidence type="ECO:0000256" key="1">
    <source>
        <dbReference type="ARBA" id="ARBA00004123"/>
    </source>
</evidence>
<accession>A0A8I5NXW1</accession>
<dbReference type="InterPro" id="IPR000418">
    <property type="entry name" value="Ets_dom"/>
</dbReference>
<feature type="region of interest" description="Disordered" evidence="10">
    <location>
        <begin position="379"/>
        <end position="442"/>
    </location>
</feature>
<gene>
    <name evidence="12" type="primary">ELF4</name>
</gene>
<evidence type="ECO:0000313" key="12">
    <source>
        <dbReference type="Ensembl" id="ENSPANP00000059847.1"/>
    </source>
</evidence>